<comment type="caution">
    <text evidence="2">The sequence shown here is derived from an EMBL/GenBank/DDBJ whole genome shotgun (WGS) entry which is preliminary data.</text>
</comment>
<dbReference type="PANTHER" id="PTHR42951">
    <property type="entry name" value="METALLO-BETA-LACTAMASE DOMAIN-CONTAINING"/>
    <property type="match status" value="1"/>
</dbReference>
<gene>
    <name evidence="2" type="ORF">IAI61_01190</name>
</gene>
<dbReference type="InterPro" id="IPR001279">
    <property type="entry name" value="Metallo-B-lactamas"/>
</dbReference>
<organism evidence="2 3">
    <name type="scientific">Roseomonas haemaphysalidis</name>
    <dbReference type="NCBI Taxonomy" id="2768162"/>
    <lineage>
        <taxon>Bacteria</taxon>
        <taxon>Pseudomonadati</taxon>
        <taxon>Pseudomonadota</taxon>
        <taxon>Alphaproteobacteria</taxon>
        <taxon>Acetobacterales</taxon>
        <taxon>Roseomonadaceae</taxon>
        <taxon>Roseomonas</taxon>
    </lineage>
</organism>
<feature type="domain" description="Metallo-beta-lactamase" evidence="1">
    <location>
        <begin position="40"/>
        <end position="252"/>
    </location>
</feature>
<dbReference type="PANTHER" id="PTHR42951:SF17">
    <property type="entry name" value="METALLO-BETA-LACTAMASE DOMAIN-CONTAINING PROTEIN"/>
    <property type="match status" value="1"/>
</dbReference>
<dbReference type="SMART" id="SM00849">
    <property type="entry name" value="Lactamase_B"/>
    <property type="match status" value="1"/>
</dbReference>
<evidence type="ECO:0000313" key="3">
    <source>
        <dbReference type="Proteomes" id="UP001518989"/>
    </source>
</evidence>
<evidence type="ECO:0000313" key="2">
    <source>
        <dbReference type="EMBL" id="MBO1077627.1"/>
    </source>
</evidence>
<dbReference type="SUPFAM" id="SSF56281">
    <property type="entry name" value="Metallo-hydrolase/oxidoreductase"/>
    <property type="match status" value="1"/>
</dbReference>
<dbReference type="InterPro" id="IPR050855">
    <property type="entry name" value="NDM-1-like"/>
</dbReference>
<keyword evidence="3" id="KW-1185">Reference proteome</keyword>
<evidence type="ECO:0000259" key="1">
    <source>
        <dbReference type="SMART" id="SM00849"/>
    </source>
</evidence>
<sequence length="299" mass="32005">MAEQIPLSPEASAISEALDDYRDDLTHEIAPGLAYRRLALVNVAFVGEPGGGDRGWVLVDAGIPGSKGFIRRAAEARFGEGARPSAIVMTHGHFDHVGVLLDLAEEWDVPVYAHALEAPYLNGTAAYPPGEPSVGGGLMALMAPLYPRSPIDLGARLRLLPEDGGIPGMPGWRWIHTPGHSVGHVSFWRDADRSLIAGDAFVTTGQESAYAVAVQRAEMHGPPAYFTVDWAAARASVQALAALEPEVVVSGHGEAMRGAEMRQALHRLAEEFDRVAVPEKSRYLDHPARAGDRSAYPSP</sequence>
<dbReference type="Pfam" id="PF00753">
    <property type="entry name" value="Lactamase_B"/>
    <property type="match status" value="1"/>
</dbReference>
<dbReference type="CDD" id="cd07721">
    <property type="entry name" value="yflN-like_MBL-fold"/>
    <property type="match status" value="1"/>
</dbReference>
<dbReference type="RefSeq" id="WP_207415045.1">
    <property type="nucleotide sequence ID" value="NZ_CP061177.1"/>
</dbReference>
<dbReference type="InterPro" id="IPR036866">
    <property type="entry name" value="RibonucZ/Hydroxyglut_hydro"/>
</dbReference>
<reference evidence="2 3" key="1">
    <citation type="submission" date="2020-09" db="EMBL/GenBank/DDBJ databases">
        <title>Roseomonas.</title>
        <authorList>
            <person name="Zhu W."/>
        </authorList>
    </citation>
    <scope>NUCLEOTIDE SEQUENCE [LARGE SCALE GENOMIC DNA]</scope>
    <source>
        <strain evidence="2 3">573</strain>
    </source>
</reference>
<dbReference type="Gene3D" id="3.60.15.10">
    <property type="entry name" value="Ribonuclease Z/Hydroxyacylglutathione hydrolase-like"/>
    <property type="match status" value="1"/>
</dbReference>
<accession>A0ABS3KKV0</accession>
<protein>
    <submittedName>
        <fullName evidence="2">MBL fold metallo-hydrolase</fullName>
    </submittedName>
</protein>
<dbReference type="Proteomes" id="UP001518989">
    <property type="component" value="Unassembled WGS sequence"/>
</dbReference>
<dbReference type="EMBL" id="JACTNG010000001">
    <property type="protein sequence ID" value="MBO1077627.1"/>
    <property type="molecule type" value="Genomic_DNA"/>
</dbReference>
<proteinExistence type="predicted"/>
<name>A0ABS3KKV0_9PROT</name>